<feature type="region of interest" description="Disordered" evidence="1">
    <location>
        <begin position="208"/>
        <end position="482"/>
    </location>
</feature>
<accession>A0AAV0UF27</accession>
<feature type="compositionally biased region" description="Basic and acidic residues" evidence="1">
    <location>
        <begin position="406"/>
        <end position="418"/>
    </location>
</feature>
<evidence type="ECO:0000313" key="3">
    <source>
        <dbReference type="EMBL" id="CAI5734050.1"/>
    </source>
</evidence>
<evidence type="ECO:0000256" key="1">
    <source>
        <dbReference type="SAM" id="MobiDB-lite"/>
    </source>
</evidence>
<feature type="region of interest" description="Disordered" evidence="1">
    <location>
        <begin position="1"/>
        <end position="24"/>
    </location>
</feature>
<feature type="region of interest" description="Disordered" evidence="1">
    <location>
        <begin position="41"/>
        <end position="173"/>
    </location>
</feature>
<dbReference type="Proteomes" id="UP001162031">
    <property type="component" value="Unassembled WGS sequence"/>
</dbReference>
<feature type="compositionally biased region" description="Basic and acidic residues" evidence="1">
    <location>
        <begin position="141"/>
        <end position="153"/>
    </location>
</feature>
<evidence type="ECO:0000259" key="2">
    <source>
        <dbReference type="PROSITE" id="PS50020"/>
    </source>
</evidence>
<feature type="region of interest" description="Disordered" evidence="1">
    <location>
        <begin position="731"/>
        <end position="760"/>
    </location>
</feature>
<name>A0AAV0UF27_HYABA</name>
<dbReference type="PROSITE" id="PS50020">
    <property type="entry name" value="WW_DOMAIN_2"/>
    <property type="match status" value="1"/>
</dbReference>
<evidence type="ECO:0000313" key="4">
    <source>
        <dbReference type="Proteomes" id="UP001162031"/>
    </source>
</evidence>
<dbReference type="InterPro" id="IPR036020">
    <property type="entry name" value="WW_dom_sf"/>
</dbReference>
<dbReference type="Pfam" id="PF00397">
    <property type="entry name" value="WW"/>
    <property type="match status" value="1"/>
</dbReference>
<feature type="compositionally biased region" description="Basic and acidic residues" evidence="1">
    <location>
        <begin position="219"/>
        <end position="279"/>
    </location>
</feature>
<dbReference type="PROSITE" id="PS01159">
    <property type="entry name" value="WW_DOMAIN_1"/>
    <property type="match status" value="1"/>
</dbReference>
<dbReference type="AlphaFoldDB" id="A0AAV0UF27"/>
<gene>
    <name evidence="3" type="ORF">HBR001_LOCUS6037</name>
</gene>
<comment type="caution">
    <text evidence="3">The sequence shown here is derived from an EMBL/GenBank/DDBJ whole genome shotgun (WGS) entry which is preliminary data.</text>
</comment>
<feature type="compositionally biased region" description="Basic and acidic residues" evidence="1">
    <location>
        <begin position="46"/>
        <end position="57"/>
    </location>
</feature>
<keyword evidence="4" id="KW-1185">Reference proteome</keyword>
<reference evidence="3" key="1">
    <citation type="submission" date="2022-12" db="EMBL/GenBank/DDBJ databases">
        <authorList>
            <person name="Webb A."/>
        </authorList>
    </citation>
    <scope>NUCLEOTIDE SEQUENCE</scope>
    <source>
        <strain evidence="3">Hp1</strain>
    </source>
</reference>
<proteinExistence type="predicted"/>
<dbReference type="Gene3D" id="2.20.70.10">
    <property type="match status" value="1"/>
</dbReference>
<dbReference type="SMART" id="SM00456">
    <property type="entry name" value="WW"/>
    <property type="match status" value="1"/>
</dbReference>
<sequence>MSKTPDDNDPTPLLPDGWEQFTSPEGHRYFYNAATKESRWSLPSEVLKREAIAEHRDPRRRRSNRDKRRKPKSVLDTGKLLIEHLEDGPSDQMGAKATKREAEGTAGPASSTVFQQLQASLEGRLGAMHAGPGLASHAPRRHDDRMESGDRQTVEVPSVSVEEQHEAETAGMSAAERLRFLRKKRQESMMWKRKSVASDPFMEEVASNMMKKGVVAGRTKREEDGGEKKRVTWKEQETAEEERKRQQMQKEKEARERKAERKRRQEQIARDREEQREQPSAEELEVEQLRDQPQEEKKDDRNEGEAETTTNESDSTRGACIDEHEPDRYETVKDGQNGRQHATVAVESTAEQGEETTDAVAAGCVDHERQDQSRGNECDTSTTRESTKQVESVENGQPPTYGRPSSETHPDADCDEKQRVRKERRAQKRREKELLAASKLRSVAPEASQSRPASSSNKLDETTGARLPSNEAEERVKATEKQLRRERRRVARLEAAMAAQHLHGNGSQVNTQQAKVSETHTDSSNSVNAEMVNNGIGTASGQPGPSLFSGGMYPPYPYMMMPPLLPPPAPYGYYYPYMQPPPVPMPMYPPEMVPPGYQSMLSTPPHSAAGMTMPSALVPYGSESTLANAHGYGTNFNGMQSGSELSRCDCCKGIGVGLVEKNGVCAHCNRLRLAFIVDSAQMRLRCSLCGGWGFQLLQANGMCGHCTRQTAQSSPVISATHRPNRVTSVVEPRMTATESRSKIDDTDWDKSSSDDSDWDD</sequence>
<feature type="region of interest" description="Disordered" evidence="1">
    <location>
        <begin position="503"/>
        <end position="526"/>
    </location>
</feature>
<organism evidence="3 4">
    <name type="scientific">Hyaloperonospora brassicae</name>
    <name type="common">Brassica downy mildew</name>
    <name type="synonym">Peronospora brassicae</name>
    <dbReference type="NCBI Taxonomy" id="162125"/>
    <lineage>
        <taxon>Eukaryota</taxon>
        <taxon>Sar</taxon>
        <taxon>Stramenopiles</taxon>
        <taxon>Oomycota</taxon>
        <taxon>Peronosporomycetes</taxon>
        <taxon>Peronosporales</taxon>
        <taxon>Peronosporaceae</taxon>
        <taxon>Hyaloperonospora</taxon>
    </lineage>
</organism>
<feature type="compositionally biased region" description="Polar residues" evidence="1">
    <location>
        <begin position="108"/>
        <end position="119"/>
    </location>
</feature>
<feature type="compositionally biased region" description="Basic and acidic residues" evidence="1">
    <location>
        <begin position="472"/>
        <end position="482"/>
    </location>
</feature>
<feature type="compositionally biased region" description="Basic and acidic residues" evidence="1">
    <location>
        <begin position="287"/>
        <end position="304"/>
    </location>
</feature>
<feature type="compositionally biased region" description="Polar residues" evidence="1">
    <location>
        <begin position="447"/>
        <end position="457"/>
    </location>
</feature>
<feature type="compositionally biased region" description="Basic and acidic residues" evidence="1">
    <location>
        <begin position="739"/>
        <end position="753"/>
    </location>
</feature>
<feature type="compositionally biased region" description="Polar residues" evidence="1">
    <location>
        <begin position="505"/>
        <end position="526"/>
    </location>
</feature>
<dbReference type="InterPro" id="IPR001202">
    <property type="entry name" value="WW_dom"/>
</dbReference>
<dbReference type="CDD" id="cd00201">
    <property type="entry name" value="WW"/>
    <property type="match status" value="1"/>
</dbReference>
<feature type="compositionally biased region" description="Basic residues" evidence="1">
    <location>
        <begin position="58"/>
        <end position="72"/>
    </location>
</feature>
<dbReference type="EMBL" id="CANTFL010001211">
    <property type="protein sequence ID" value="CAI5734050.1"/>
    <property type="molecule type" value="Genomic_DNA"/>
</dbReference>
<feature type="domain" description="WW" evidence="2">
    <location>
        <begin position="12"/>
        <end position="45"/>
    </location>
</feature>
<dbReference type="SUPFAM" id="SSF51045">
    <property type="entry name" value="WW domain"/>
    <property type="match status" value="1"/>
</dbReference>
<feature type="compositionally biased region" description="Basic and acidic residues" evidence="1">
    <location>
        <begin position="320"/>
        <end position="333"/>
    </location>
</feature>
<feature type="compositionally biased region" description="Polar residues" evidence="1">
    <location>
        <begin position="378"/>
        <end position="405"/>
    </location>
</feature>
<feature type="compositionally biased region" description="Basic and acidic residues" evidence="1">
    <location>
        <begin position="365"/>
        <end position="377"/>
    </location>
</feature>
<protein>
    <recommendedName>
        <fullName evidence="2">WW domain-containing protein</fullName>
    </recommendedName>
</protein>
<feature type="compositionally biased region" description="Basic residues" evidence="1">
    <location>
        <begin position="419"/>
        <end position="429"/>
    </location>
</feature>